<gene>
    <name evidence="2" type="ORF">SMB34_16725</name>
</gene>
<organism evidence="2 3">
    <name type="scientific">Thalassospira permensis NBRC 106175</name>
    <dbReference type="NCBI Taxonomy" id="1353532"/>
    <lineage>
        <taxon>Bacteria</taxon>
        <taxon>Pseudomonadati</taxon>
        <taxon>Pseudomonadota</taxon>
        <taxon>Alphaproteobacteria</taxon>
        <taxon>Rhodospirillales</taxon>
        <taxon>Thalassospiraceae</taxon>
        <taxon>Thalassospira</taxon>
    </lineage>
</organism>
<name>A0ABR4TQ76_9PROT</name>
<dbReference type="Gene3D" id="3.30.565.10">
    <property type="entry name" value="Histidine kinase-like ATPase, C-terminal domain"/>
    <property type="match status" value="1"/>
</dbReference>
<comment type="caution">
    <text evidence="2">The sequence shown here is derived from an EMBL/GenBank/DDBJ whole genome shotgun (WGS) entry which is preliminary data.</text>
</comment>
<protein>
    <recommendedName>
        <fullName evidence="1">Histidine phosphotransferase ChpT C-terminal domain-containing protein</fullName>
    </recommendedName>
</protein>
<sequence length="279" mass="30130">MRPVDDGQNLPICKCGKNPQIKEGFNTSGCNLGAVYTDRDPIMSQISTGRPDVSHVLFWGSSADLLNRILGDTRYMEQDRAVELILIELISSRICHDLVGPVGAVNAGAELMGEAGVADDEALALMRKSGLEAARRLQLFRLAFGRAGNSVDTKSMRDAVAQSFEAEGKVTLLWDQTGIGIDPAHGRLVLNMVMLAREALPFGGDIVVTCESGGRISVNATGKRAAFRPDVENVMKNEVAPEQLDPRTVHGFFLRNLAHRTGGVLSVLQEDGNVALIYD</sequence>
<proteinExistence type="predicted"/>
<reference evidence="2 3" key="1">
    <citation type="submission" date="2013-07" db="EMBL/GenBank/DDBJ databases">
        <title>Thalassospira permensis NBRC 106175 Genome Sequencing.</title>
        <authorList>
            <person name="Lai Q."/>
            <person name="Shao Z."/>
        </authorList>
    </citation>
    <scope>NUCLEOTIDE SEQUENCE [LARGE SCALE GENOMIC DNA]</scope>
    <source>
        <strain evidence="2 3">NBRC 106175</strain>
    </source>
</reference>
<dbReference type="EMBL" id="AUNC01000014">
    <property type="protein sequence ID" value="KEO57240.1"/>
    <property type="molecule type" value="Genomic_DNA"/>
</dbReference>
<dbReference type="Proteomes" id="UP000027463">
    <property type="component" value="Unassembled WGS sequence"/>
</dbReference>
<evidence type="ECO:0000313" key="2">
    <source>
        <dbReference type="EMBL" id="KEO57240.1"/>
    </source>
</evidence>
<evidence type="ECO:0000259" key="1">
    <source>
        <dbReference type="Pfam" id="PF10090"/>
    </source>
</evidence>
<feature type="domain" description="Histidine phosphotransferase ChpT C-terminal" evidence="1">
    <location>
        <begin position="159"/>
        <end position="271"/>
    </location>
</feature>
<accession>A0ABR4TQ76</accession>
<dbReference type="Gene3D" id="1.10.287.130">
    <property type="match status" value="1"/>
</dbReference>
<dbReference type="InterPro" id="IPR018762">
    <property type="entry name" value="ChpT_C"/>
</dbReference>
<dbReference type="InterPro" id="IPR036890">
    <property type="entry name" value="HATPase_C_sf"/>
</dbReference>
<keyword evidence="3" id="KW-1185">Reference proteome</keyword>
<evidence type="ECO:0000313" key="3">
    <source>
        <dbReference type="Proteomes" id="UP000027463"/>
    </source>
</evidence>
<dbReference type="Pfam" id="PF10090">
    <property type="entry name" value="HPTransfase"/>
    <property type="match status" value="1"/>
</dbReference>